<keyword evidence="5 6" id="KW-0326">Glycosidase</keyword>
<feature type="binding site" evidence="8">
    <location>
        <position position="113"/>
    </location>
    <ligand>
        <name>substrate</name>
    </ligand>
</feature>
<dbReference type="Gene3D" id="2.60.40.1180">
    <property type="entry name" value="Golgi alpha-mannosidase II"/>
    <property type="match status" value="1"/>
</dbReference>
<dbReference type="Pfam" id="PF02449">
    <property type="entry name" value="Glyco_hydro_42"/>
    <property type="match status" value="1"/>
</dbReference>
<name>D3Q0A9_STANL</name>
<sequence>MARFNERLSRIAFGGDYNPEQWDEEVWAEDMRLMTEAGVSMVSLGIFSWAKVEPRPGEYDFGWVDRIFELLSANDIAVCLATMTASPPPWLARLHPETLPMLPDGSRLWPGGRQHYCPSSPEYRRYATRLVAKLAERYGDHPALAMWHIGNEYGCHVPECFCDVSAVAFRGWLRERYGDLDTLNDAWSTSFWSQAYGDWDEIFPPRSVPAFHNPAQRLDFSRFSSDELLACYLAETEITNRVTPNVPVTTNFVGAWRRINTMKWARHMDVVSYDSYPDPHDPEAAADSALAYDLMRSLRDGQPWLLMEQAPSAVNWRERNGAKPRDVMRLWSWQAIAHGADSVLYFQWRASRGGAERFHSGMVPHAGENTRIHREIRQLGNELKGHSALVGTRQTCDVALVIDWDSGWAVEGTSHPSDDVRLMDAVAAHHRPLYDANVAVDFVRPGADLSKYKLVVVPNLYLVSEADARNISDYVHGGGTVLMSFFSGIVDEYDRVHLGGYPAPFRELLGLWIEEFWPLPRGGSTGISFDGDLSALGSDTATRWSEVIRTEGAETLATFAGGDLDGEPAATRHRFGDGEAYYLGTRPSPERMRSLLDHLRQRTAVAPTLADLPDGVQARTRVGEDGTAHHILLNHTARPVTVTVDGAAVELAAHDVAVVTAKA</sequence>
<keyword evidence="13" id="KW-1185">Reference proteome</keyword>
<proteinExistence type="inferred from homology"/>
<dbReference type="EMBL" id="CP001778">
    <property type="protein sequence ID" value="ADD39773.1"/>
    <property type="molecule type" value="Genomic_DNA"/>
</dbReference>
<dbReference type="InterPro" id="IPR003476">
    <property type="entry name" value="Glyco_hydro_42"/>
</dbReference>
<evidence type="ECO:0000313" key="12">
    <source>
        <dbReference type="EMBL" id="ADD39773.1"/>
    </source>
</evidence>
<protein>
    <recommendedName>
        <fullName evidence="3 6">Beta-galactosidase</fullName>
        <shortName evidence="6">Beta-gal</shortName>
        <ecNumber evidence="3 6">3.2.1.23</ecNumber>
    </recommendedName>
</protein>
<dbReference type="GO" id="GO:0005975">
    <property type="term" value="P:carbohydrate metabolic process"/>
    <property type="evidence" value="ECO:0007669"/>
    <property type="project" value="InterPro"/>
</dbReference>
<dbReference type="PANTHER" id="PTHR36447">
    <property type="entry name" value="BETA-GALACTOSIDASE GANA"/>
    <property type="match status" value="1"/>
</dbReference>
<dbReference type="KEGG" id="sna:Snas_0051"/>
<evidence type="ECO:0000259" key="10">
    <source>
        <dbReference type="Pfam" id="PF02449"/>
    </source>
</evidence>
<dbReference type="InterPro" id="IPR013738">
    <property type="entry name" value="Beta_galactosidase_Trimer"/>
</dbReference>
<dbReference type="CDD" id="cd03143">
    <property type="entry name" value="A4_beta-galactosidase_middle_domain"/>
    <property type="match status" value="1"/>
</dbReference>
<gene>
    <name evidence="12" type="ordered locus">Snas_0051</name>
</gene>
<evidence type="ECO:0000256" key="2">
    <source>
        <dbReference type="ARBA" id="ARBA00005940"/>
    </source>
</evidence>
<dbReference type="PANTHER" id="PTHR36447:SF1">
    <property type="entry name" value="BETA-GALACTOSIDASE GANA"/>
    <property type="match status" value="1"/>
</dbReference>
<dbReference type="EC" id="3.2.1.23" evidence="3 6"/>
<evidence type="ECO:0000256" key="5">
    <source>
        <dbReference type="ARBA" id="ARBA00023295"/>
    </source>
</evidence>
<dbReference type="PIRSF" id="PIRSF001084">
    <property type="entry name" value="B-galactosidase"/>
    <property type="match status" value="1"/>
</dbReference>
<dbReference type="InterPro" id="IPR013780">
    <property type="entry name" value="Glyco_hydro_b"/>
</dbReference>
<dbReference type="SUPFAM" id="SSF52317">
    <property type="entry name" value="Class I glutamine amidotransferase-like"/>
    <property type="match status" value="1"/>
</dbReference>
<dbReference type="GO" id="GO:0009341">
    <property type="term" value="C:beta-galactosidase complex"/>
    <property type="evidence" value="ECO:0007669"/>
    <property type="project" value="InterPro"/>
</dbReference>
<dbReference type="AlphaFoldDB" id="D3Q0A9"/>
<evidence type="ECO:0000256" key="9">
    <source>
        <dbReference type="PIRSR" id="PIRSR001084-3"/>
    </source>
</evidence>
<dbReference type="InterPro" id="IPR029062">
    <property type="entry name" value="Class_I_gatase-like"/>
</dbReference>
<comment type="catalytic activity">
    <reaction evidence="1 6">
        <text>Hydrolysis of terminal non-reducing beta-D-galactose residues in beta-D-galactosides.</text>
        <dbReference type="EC" id="3.2.1.23"/>
    </reaction>
</comment>
<dbReference type="SUPFAM" id="SSF51445">
    <property type="entry name" value="(Trans)glycosidases"/>
    <property type="match status" value="1"/>
</dbReference>
<reference evidence="12 13" key="1">
    <citation type="journal article" date="2009" name="Stand. Genomic Sci.">
        <title>Complete genome sequence of Stackebrandtia nassauensis type strain (LLR-40K-21).</title>
        <authorList>
            <person name="Munk C."/>
            <person name="Lapidus A."/>
            <person name="Copeland A."/>
            <person name="Jando M."/>
            <person name="Mayilraj S."/>
            <person name="Glavina Del Rio T."/>
            <person name="Nolan M."/>
            <person name="Chen F."/>
            <person name="Lucas S."/>
            <person name="Tice H."/>
            <person name="Cheng J.F."/>
            <person name="Han C."/>
            <person name="Detter J.C."/>
            <person name="Bruce D."/>
            <person name="Goodwin L."/>
            <person name="Chain P."/>
            <person name="Pitluck S."/>
            <person name="Goker M."/>
            <person name="Ovchinikova G."/>
            <person name="Pati A."/>
            <person name="Ivanova N."/>
            <person name="Mavromatis K."/>
            <person name="Chen A."/>
            <person name="Palaniappan K."/>
            <person name="Land M."/>
            <person name="Hauser L."/>
            <person name="Chang Y.J."/>
            <person name="Jeffries C.D."/>
            <person name="Bristow J."/>
            <person name="Eisen J.A."/>
            <person name="Markowitz V."/>
            <person name="Hugenholtz P."/>
            <person name="Kyrpides N.C."/>
            <person name="Klenk H.P."/>
        </authorList>
    </citation>
    <scope>NUCLEOTIDE SEQUENCE [LARGE SCALE GENOMIC DNA]</scope>
    <source>
        <strain evidence="13">DSM 44728 / CIP 108903 / NRRL B-16338 / NBRC 102104 / LLR-40K-21</strain>
    </source>
</reference>
<dbReference type="CAZy" id="GH42">
    <property type="family name" value="Glycoside Hydrolase Family 42"/>
</dbReference>
<dbReference type="Gene3D" id="3.40.50.880">
    <property type="match status" value="1"/>
</dbReference>
<feature type="binding site" evidence="8">
    <location>
        <position position="151"/>
    </location>
    <ligand>
        <name>substrate</name>
    </ligand>
</feature>
<dbReference type="InterPro" id="IPR013529">
    <property type="entry name" value="Glyco_hydro_42_N"/>
</dbReference>
<feature type="binding site" evidence="8">
    <location>
        <position position="316"/>
    </location>
    <ligand>
        <name>substrate</name>
    </ligand>
</feature>
<evidence type="ECO:0000256" key="7">
    <source>
        <dbReference type="PIRSR" id="PIRSR001084-1"/>
    </source>
</evidence>
<evidence type="ECO:0000256" key="8">
    <source>
        <dbReference type="PIRSR" id="PIRSR001084-2"/>
    </source>
</evidence>
<comment type="similarity">
    <text evidence="2 6">Belongs to the glycosyl hydrolase 42 family.</text>
</comment>
<keyword evidence="4 6" id="KW-0378">Hydrolase</keyword>
<keyword evidence="9" id="KW-0862">Zinc</keyword>
<dbReference type="Proteomes" id="UP000000844">
    <property type="component" value="Chromosome"/>
</dbReference>
<dbReference type="GO" id="GO:0004565">
    <property type="term" value="F:beta-galactosidase activity"/>
    <property type="evidence" value="ECO:0007669"/>
    <property type="project" value="UniProtKB-EC"/>
</dbReference>
<feature type="binding site" evidence="9">
    <location>
        <position position="160"/>
    </location>
    <ligand>
        <name>Zn(2+)</name>
        <dbReference type="ChEBI" id="CHEBI:29105"/>
    </ligand>
</feature>
<feature type="binding site" evidence="9">
    <location>
        <position position="162"/>
    </location>
    <ligand>
        <name>Zn(2+)</name>
        <dbReference type="ChEBI" id="CHEBI:29105"/>
    </ligand>
</feature>
<dbReference type="RefSeq" id="WP_013015344.1">
    <property type="nucleotide sequence ID" value="NC_013947.1"/>
</dbReference>
<dbReference type="GO" id="GO:0046872">
    <property type="term" value="F:metal ion binding"/>
    <property type="evidence" value="ECO:0007669"/>
    <property type="project" value="UniProtKB-KW"/>
</dbReference>
<evidence type="ECO:0000256" key="6">
    <source>
        <dbReference type="PIRNR" id="PIRNR001084"/>
    </source>
</evidence>
<feature type="active site" description="Proton donor" evidence="7">
    <location>
        <position position="152"/>
    </location>
</feature>
<keyword evidence="9" id="KW-0479">Metal-binding</keyword>
<evidence type="ECO:0000259" key="11">
    <source>
        <dbReference type="Pfam" id="PF08532"/>
    </source>
</evidence>
<dbReference type="Gene3D" id="3.20.20.80">
    <property type="entry name" value="Glycosidases"/>
    <property type="match status" value="1"/>
</dbReference>
<dbReference type="STRING" id="446470.Snas_0051"/>
<dbReference type="InterPro" id="IPR017853">
    <property type="entry name" value="GH"/>
</dbReference>
<feature type="active site" description="Nucleophile" evidence="7">
    <location>
        <position position="308"/>
    </location>
</feature>
<organism evidence="12 13">
    <name type="scientific">Stackebrandtia nassauensis (strain DSM 44728 / CIP 108903 / NRRL B-16338 / NBRC 102104 / LLR-40K-21)</name>
    <dbReference type="NCBI Taxonomy" id="446470"/>
    <lineage>
        <taxon>Bacteria</taxon>
        <taxon>Bacillati</taxon>
        <taxon>Actinomycetota</taxon>
        <taxon>Actinomycetes</taxon>
        <taxon>Glycomycetales</taxon>
        <taxon>Glycomycetaceae</taxon>
        <taxon>Stackebrandtia</taxon>
    </lineage>
</organism>
<evidence type="ECO:0000313" key="13">
    <source>
        <dbReference type="Proteomes" id="UP000000844"/>
    </source>
</evidence>
<feature type="domain" description="Glycoside hydrolase family 42 N-terminal" evidence="10">
    <location>
        <begin position="16"/>
        <end position="384"/>
    </location>
</feature>
<feature type="domain" description="Beta-galactosidase trimerisation" evidence="11">
    <location>
        <begin position="397"/>
        <end position="604"/>
    </location>
</feature>
<evidence type="ECO:0000256" key="3">
    <source>
        <dbReference type="ARBA" id="ARBA00012756"/>
    </source>
</evidence>
<accession>D3Q0A9</accession>
<feature type="binding site" evidence="9">
    <location>
        <position position="117"/>
    </location>
    <ligand>
        <name>Zn(2+)</name>
        <dbReference type="ChEBI" id="CHEBI:29105"/>
    </ligand>
</feature>
<dbReference type="Pfam" id="PF08532">
    <property type="entry name" value="Glyco_hydro_42M"/>
    <property type="match status" value="1"/>
</dbReference>
<evidence type="ECO:0000256" key="1">
    <source>
        <dbReference type="ARBA" id="ARBA00001412"/>
    </source>
</evidence>
<dbReference type="HOGENOM" id="CLU_012430_1_1_11"/>
<dbReference type="eggNOG" id="COG1874">
    <property type="taxonomic scope" value="Bacteria"/>
</dbReference>
<evidence type="ECO:0000256" key="4">
    <source>
        <dbReference type="ARBA" id="ARBA00022801"/>
    </source>
</evidence>